<organism evidence="1 2">
    <name type="scientific">Spiromyces aspiralis</name>
    <dbReference type="NCBI Taxonomy" id="68401"/>
    <lineage>
        <taxon>Eukaryota</taxon>
        <taxon>Fungi</taxon>
        <taxon>Fungi incertae sedis</taxon>
        <taxon>Zoopagomycota</taxon>
        <taxon>Kickxellomycotina</taxon>
        <taxon>Kickxellomycetes</taxon>
        <taxon>Kickxellales</taxon>
        <taxon>Kickxellaceae</taxon>
        <taxon>Spiromyces</taxon>
    </lineage>
</organism>
<evidence type="ECO:0000313" key="2">
    <source>
        <dbReference type="Proteomes" id="UP001145114"/>
    </source>
</evidence>
<protein>
    <submittedName>
        <fullName evidence="1">Uncharacterized protein</fullName>
    </submittedName>
</protein>
<dbReference type="EMBL" id="JAMZIH010000067">
    <property type="protein sequence ID" value="KAJ1680038.1"/>
    <property type="molecule type" value="Genomic_DNA"/>
</dbReference>
<sequence>EQCKEYKEIKERCKELKKRCKELKKRCKKLKKRCKQYNGLEEIAKHYMCLADFYVEKSKMLTATIEEQRKELEELEEEFKEFKELKAIEKQRTEIEFLNKFKEQRKEFERLNELKERIKELEFNDKLEEIIKELEKSQEYYMDLASRYEEQVLALNKLLRQYMEAEKQCVKSQSRYKKQIQHLRDDNESYLKQIERLKKQNYNLDRLCEGKIMGLEQSHQEQIEELQKKLADKFASMWRQSLEWARYYKVPLPNEELLKGFILDDHEQPPFEVYISTSLKPHFEECLGDFGFKLAHVKFKENDPMGRA</sequence>
<reference evidence="1" key="1">
    <citation type="submission" date="2022-06" db="EMBL/GenBank/DDBJ databases">
        <title>Phylogenomic reconstructions and comparative analyses of Kickxellomycotina fungi.</title>
        <authorList>
            <person name="Reynolds N.K."/>
            <person name="Stajich J.E."/>
            <person name="Barry K."/>
            <person name="Grigoriev I.V."/>
            <person name="Crous P."/>
            <person name="Smith M.E."/>
        </authorList>
    </citation>
    <scope>NUCLEOTIDE SEQUENCE</scope>
    <source>
        <strain evidence="1">RSA 2271</strain>
    </source>
</reference>
<evidence type="ECO:0000313" key="1">
    <source>
        <dbReference type="EMBL" id="KAJ1680038.1"/>
    </source>
</evidence>
<comment type="caution">
    <text evidence="1">The sequence shown here is derived from an EMBL/GenBank/DDBJ whole genome shotgun (WGS) entry which is preliminary data.</text>
</comment>
<proteinExistence type="predicted"/>
<keyword evidence="2" id="KW-1185">Reference proteome</keyword>
<accession>A0ACC1HU04</accession>
<name>A0ACC1HU04_9FUNG</name>
<gene>
    <name evidence="1" type="ORF">EV182_000805</name>
</gene>
<feature type="non-terminal residue" evidence="1">
    <location>
        <position position="1"/>
    </location>
</feature>
<dbReference type="Proteomes" id="UP001145114">
    <property type="component" value="Unassembled WGS sequence"/>
</dbReference>